<evidence type="ECO:0000313" key="3">
    <source>
        <dbReference type="Proteomes" id="UP000310189"/>
    </source>
</evidence>
<feature type="region of interest" description="Disordered" evidence="1">
    <location>
        <begin position="250"/>
        <end position="295"/>
    </location>
</feature>
<feature type="compositionally biased region" description="Basic and acidic residues" evidence="1">
    <location>
        <begin position="250"/>
        <end position="273"/>
    </location>
</feature>
<feature type="region of interest" description="Disordered" evidence="1">
    <location>
        <begin position="330"/>
        <end position="357"/>
    </location>
</feature>
<keyword evidence="3" id="KW-1185">Reference proteome</keyword>
<gene>
    <name evidence="2" type="ORF">E3P99_01562</name>
</gene>
<evidence type="ECO:0000313" key="2">
    <source>
        <dbReference type="EMBL" id="TIA90424.1"/>
    </source>
</evidence>
<sequence>MRPFFKYSDYKYRIKYDYYKQLLKQSPSATYTAYIRSQFRQYQHTKKATRVRQLITKFDKQLQHPPTQLTIIGDRWYKACSLRQREHEQVYTRYLYNNQAHVKTRVTGSFIYPSYHNPPLPRLKPQPLEIHKMIRRRVLKRFEILRQLRAVSNSIHDYVMEADFYKSLHLNLDGAYIVNLFAQKDYLLARLDKESKRSQLKFSIKDLLRFRRLHQRRIEMRERSMLWRKNNHPHLIAHWRAYLIEKKKQRQREAASRRCDDGVKERRSAEEMQKQTPPTNQQHTRTRMRKHIRNSTAKDAYAGIFTKPLTEVYSSLEYNDEPAVRIAYDYSKPPQPLVSKELSKSSPLSMGKWSKTE</sequence>
<reference evidence="2 3" key="1">
    <citation type="submission" date="2019-03" db="EMBL/GenBank/DDBJ databases">
        <title>Sequencing 23 genomes of Wallemia ichthyophaga.</title>
        <authorList>
            <person name="Gostincar C."/>
        </authorList>
    </citation>
    <scope>NUCLEOTIDE SEQUENCE [LARGE SCALE GENOMIC DNA]</scope>
    <source>
        <strain evidence="2 3">EXF-5753</strain>
    </source>
</reference>
<accession>A0A4T0FS06</accession>
<proteinExistence type="predicted"/>
<dbReference type="Proteomes" id="UP000310189">
    <property type="component" value="Unassembled WGS sequence"/>
</dbReference>
<feature type="compositionally biased region" description="Polar residues" evidence="1">
    <location>
        <begin position="274"/>
        <end position="283"/>
    </location>
</feature>
<dbReference type="AlphaFoldDB" id="A0A4T0FS06"/>
<feature type="compositionally biased region" description="Basic residues" evidence="1">
    <location>
        <begin position="284"/>
        <end position="293"/>
    </location>
</feature>
<dbReference type="OrthoDB" id="2571149at2759"/>
<comment type="caution">
    <text evidence="2">The sequence shown here is derived from an EMBL/GenBank/DDBJ whole genome shotgun (WGS) entry which is preliminary data.</text>
</comment>
<evidence type="ECO:0000256" key="1">
    <source>
        <dbReference type="SAM" id="MobiDB-lite"/>
    </source>
</evidence>
<organism evidence="2 3">
    <name type="scientific">Wallemia hederae</name>
    <dbReference type="NCBI Taxonomy" id="1540922"/>
    <lineage>
        <taxon>Eukaryota</taxon>
        <taxon>Fungi</taxon>
        <taxon>Dikarya</taxon>
        <taxon>Basidiomycota</taxon>
        <taxon>Wallemiomycotina</taxon>
        <taxon>Wallemiomycetes</taxon>
        <taxon>Wallemiales</taxon>
        <taxon>Wallemiaceae</taxon>
        <taxon>Wallemia</taxon>
    </lineage>
</organism>
<name>A0A4T0FS06_9BASI</name>
<dbReference type="EMBL" id="SPNW01000019">
    <property type="protein sequence ID" value="TIA90424.1"/>
    <property type="molecule type" value="Genomic_DNA"/>
</dbReference>
<protein>
    <submittedName>
        <fullName evidence="2">Uncharacterized protein</fullName>
    </submittedName>
</protein>